<dbReference type="PANTHER" id="PTHR34539:SF19">
    <property type="entry name" value="T6J4.11 PROTEIN"/>
    <property type="match status" value="1"/>
</dbReference>
<protein>
    <submittedName>
        <fullName evidence="2">Uncharacterized protein</fullName>
    </submittedName>
</protein>
<dbReference type="PANTHER" id="PTHR34539">
    <property type="entry name" value="T6J4.11 PROTEIN"/>
    <property type="match status" value="1"/>
</dbReference>
<accession>A0AA38L255</accession>
<feature type="region of interest" description="Disordered" evidence="1">
    <location>
        <begin position="72"/>
        <end position="97"/>
    </location>
</feature>
<gene>
    <name evidence="2" type="ORF">KI387_027609</name>
</gene>
<evidence type="ECO:0000313" key="2">
    <source>
        <dbReference type="EMBL" id="KAH9312574.1"/>
    </source>
</evidence>
<feature type="region of interest" description="Disordered" evidence="1">
    <location>
        <begin position="1"/>
        <end position="22"/>
    </location>
</feature>
<feature type="compositionally biased region" description="Basic and acidic residues" evidence="1">
    <location>
        <begin position="10"/>
        <end position="22"/>
    </location>
</feature>
<reference evidence="2 3" key="1">
    <citation type="journal article" date="2021" name="Nat. Plants">
        <title>The Taxus genome provides insights into paclitaxel biosynthesis.</title>
        <authorList>
            <person name="Xiong X."/>
            <person name="Gou J."/>
            <person name="Liao Q."/>
            <person name="Li Y."/>
            <person name="Zhou Q."/>
            <person name="Bi G."/>
            <person name="Li C."/>
            <person name="Du R."/>
            <person name="Wang X."/>
            <person name="Sun T."/>
            <person name="Guo L."/>
            <person name="Liang H."/>
            <person name="Lu P."/>
            <person name="Wu Y."/>
            <person name="Zhang Z."/>
            <person name="Ro D.K."/>
            <person name="Shang Y."/>
            <person name="Huang S."/>
            <person name="Yan J."/>
        </authorList>
    </citation>
    <scope>NUCLEOTIDE SEQUENCE [LARGE SCALE GENOMIC DNA]</scope>
    <source>
        <strain evidence="2">Ta-2019</strain>
    </source>
</reference>
<organism evidence="2 3">
    <name type="scientific">Taxus chinensis</name>
    <name type="common">Chinese yew</name>
    <name type="synonym">Taxus wallichiana var. chinensis</name>
    <dbReference type="NCBI Taxonomy" id="29808"/>
    <lineage>
        <taxon>Eukaryota</taxon>
        <taxon>Viridiplantae</taxon>
        <taxon>Streptophyta</taxon>
        <taxon>Embryophyta</taxon>
        <taxon>Tracheophyta</taxon>
        <taxon>Spermatophyta</taxon>
        <taxon>Pinopsida</taxon>
        <taxon>Pinidae</taxon>
        <taxon>Conifers II</taxon>
        <taxon>Cupressales</taxon>
        <taxon>Taxaceae</taxon>
        <taxon>Taxus</taxon>
    </lineage>
</organism>
<evidence type="ECO:0000313" key="3">
    <source>
        <dbReference type="Proteomes" id="UP000824469"/>
    </source>
</evidence>
<sequence length="187" mass="20316">MSGLLKKHSRESDTLQDSPKRFHGETEQQILLLLEDSETLEKIQPQEECVESEDLVIRFMRSLQEEIGLACSTSDEASGGSSGLTRDGSAASDMTSGYGTPECGIDVDYLLGASDDELGLPLSPLLNSEGQHASSSSVKIGSAASLLDFSENAERKGFVENWHFEDDFVDFRQFVGFEDAAAILSDI</sequence>
<proteinExistence type="predicted"/>
<keyword evidence="3" id="KW-1185">Reference proteome</keyword>
<dbReference type="AlphaFoldDB" id="A0AA38L255"/>
<evidence type="ECO:0000256" key="1">
    <source>
        <dbReference type="SAM" id="MobiDB-lite"/>
    </source>
</evidence>
<feature type="non-terminal residue" evidence="2">
    <location>
        <position position="187"/>
    </location>
</feature>
<dbReference type="OMA" id="CTTSYLP"/>
<dbReference type="EMBL" id="JAHRHJ020000006">
    <property type="protein sequence ID" value="KAH9312574.1"/>
    <property type="molecule type" value="Genomic_DNA"/>
</dbReference>
<dbReference type="Proteomes" id="UP000824469">
    <property type="component" value="Unassembled WGS sequence"/>
</dbReference>
<comment type="caution">
    <text evidence="2">The sequence shown here is derived from an EMBL/GenBank/DDBJ whole genome shotgun (WGS) entry which is preliminary data.</text>
</comment>
<name>A0AA38L255_TAXCH</name>